<dbReference type="InterPro" id="IPR001969">
    <property type="entry name" value="Aspartic_peptidase_AS"/>
</dbReference>
<keyword evidence="3" id="KW-1185">Reference proteome</keyword>
<dbReference type="InterPro" id="IPR021109">
    <property type="entry name" value="Peptidase_aspartic_dom_sf"/>
</dbReference>
<evidence type="ECO:0000313" key="3">
    <source>
        <dbReference type="Proteomes" id="UP000747399"/>
    </source>
</evidence>
<sequence length="149" mass="16671">MTLLQEDPVGTSLFQSNNPHTRHKQLEPLHYPVQVWYDAPGPTTPPRVFNHHANTGHITMHIAGHINRRPARILIDSGASISFINTNYAHKHNLHIHITNLGTVQMANGNCEKPLGYIHSTLTMQAFKCPVHLTAMDLTDAYDIILGDD</sequence>
<reference evidence="2" key="1">
    <citation type="journal article" date="2021" name="Proc. Natl. Acad. Sci. U.S.A.">
        <title>Three genomes in the algal genus Volvox reveal the fate of a haploid sex-determining region after a transition to homothallism.</title>
        <authorList>
            <person name="Yamamoto K."/>
            <person name="Hamaji T."/>
            <person name="Kawai-Toyooka H."/>
            <person name="Matsuzaki R."/>
            <person name="Takahashi F."/>
            <person name="Nishimura Y."/>
            <person name="Kawachi M."/>
            <person name="Noguchi H."/>
            <person name="Minakuchi Y."/>
            <person name="Umen J.G."/>
            <person name="Toyoda A."/>
            <person name="Nozaki H."/>
        </authorList>
    </citation>
    <scope>NUCLEOTIDE SEQUENCE</scope>
    <source>
        <strain evidence="2">NIES-3780</strain>
    </source>
</reference>
<gene>
    <name evidence="2" type="ORF">Vafri_10022</name>
</gene>
<dbReference type="Gene3D" id="2.40.70.10">
    <property type="entry name" value="Acid Proteases"/>
    <property type="match status" value="1"/>
</dbReference>
<dbReference type="EMBL" id="BNCO01000018">
    <property type="protein sequence ID" value="GIL54530.1"/>
    <property type="molecule type" value="Genomic_DNA"/>
</dbReference>
<evidence type="ECO:0000256" key="1">
    <source>
        <dbReference type="SAM" id="MobiDB-lite"/>
    </source>
</evidence>
<dbReference type="PROSITE" id="PS00141">
    <property type="entry name" value="ASP_PROTEASE"/>
    <property type="match status" value="1"/>
</dbReference>
<dbReference type="Pfam" id="PF13975">
    <property type="entry name" value="gag-asp_proteas"/>
    <property type="match status" value="1"/>
</dbReference>
<dbReference type="Proteomes" id="UP000747399">
    <property type="component" value="Unassembled WGS sequence"/>
</dbReference>
<dbReference type="GO" id="GO:0006508">
    <property type="term" value="P:proteolysis"/>
    <property type="evidence" value="ECO:0007669"/>
    <property type="project" value="InterPro"/>
</dbReference>
<protein>
    <submittedName>
        <fullName evidence="2">Uncharacterized protein</fullName>
    </submittedName>
</protein>
<accession>A0A8J4B5J0</accession>
<name>A0A8J4B5J0_9CHLO</name>
<dbReference type="SUPFAM" id="SSF50630">
    <property type="entry name" value="Acid proteases"/>
    <property type="match status" value="1"/>
</dbReference>
<proteinExistence type="predicted"/>
<feature type="region of interest" description="Disordered" evidence="1">
    <location>
        <begin position="1"/>
        <end position="22"/>
    </location>
</feature>
<dbReference type="CDD" id="cd00303">
    <property type="entry name" value="retropepsin_like"/>
    <property type="match status" value="1"/>
</dbReference>
<evidence type="ECO:0000313" key="2">
    <source>
        <dbReference type="EMBL" id="GIL54530.1"/>
    </source>
</evidence>
<dbReference type="AlphaFoldDB" id="A0A8J4B5J0"/>
<dbReference type="GO" id="GO:0004190">
    <property type="term" value="F:aspartic-type endopeptidase activity"/>
    <property type="evidence" value="ECO:0007669"/>
    <property type="project" value="InterPro"/>
</dbReference>
<organism evidence="2 3">
    <name type="scientific">Volvox africanus</name>
    <dbReference type="NCBI Taxonomy" id="51714"/>
    <lineage>
        <taxon>Eukaryota</taxon>
        <taxon>Viridiplantae</taxon>
        <taxon>Chlorophyta</taxon>
        <taxon>core chlorophytes</taxon>
        <taxon>Chlorophyceae</taxon>
        <taxon>CS clade</taxon>
        <taxon>Chlamydomonadales</taxon>
        <taxon>Volvocaceae</taxon>
        <taxon>Volvox</taxon>
    </lineage>
</organism>
<comment type="caution">
    <text evidence="2">The sequence shown here is derived from an EMBL/GenBank/DDBJ whole genome shotgun (WGS) entry which is preliminary data.</text>
</comment>